<dbReference type="GO" id="GO:0004851">
    <property type="term" value="F:uroporphyrin-III C-methyltransferase activity"/>
    <property type="evidence" value="ECO:0007669"/>
    <property type="project" value="UniProtKB-EC"/>
</dbReference>
<dbReference type="EMBL" id="QWKZ01000009">
    <property type="protein sequence ID" value="RIH88885.1"/>
    <property type="molecule type" value="Genomic_DNA"/>
</dbReference>
<dbReference type="PROSITE" id="PS00839">
    <property type="entry name" value="SUMT_1"/>
    <property type="match status" value="1"/>
</dbReference>
<accession>A0A399EZ70</accession>
<keyword evidence="9" id="KW-1185">Reference proteome</keyword>
<dbReference type="InterPro" id="IPR000878">
    <property type="entry name" value="4pyrrol_Mease"/>
</dbReference>
<keyword evidence="5" id="KW-0627">Porphyrin biosynthesis</keyword>
<evidence type="ECO:0000256" key="2">
    <source>
        <dbReference type="ARBA" id="ARBA00022603"/>
    </source>
</evidence>
<proteinExistence type="inferred from homology"/>
<dbReference type="InterPro" id="IPR050161">
    <property type="entry name" value="Siro_Cobalamin_biosynth"/>
</dbReference>
<keyword evidence="2 6" id="KW-0489">Methyltransferase</keyword>
<comment type="similarity">
    <text evidence="6">Belongs to the precorrin methyltransferase family.</text>
</comment>
<evidence type="ECO:0000256" key="5">
    <source>
        <dbReference type="ARBA" id="ARBA00023244"/>
    </source>
</evidence>
<gene>
    <name evidence="8" type="primary">cysG</name>
    <name evidence="8" type="ORF">Mlute_00490</name>
</gene>
<dbReference type="EC" id="2.1.1.107" evidence="1"/>
<name>A0A399EZ70_9DEIN</name>
<keyword evidence="3 6" id="KW-0808">Transferase</keyword>
<protein>
    <recommendedName>
        <fullName evidence="1">uroporphyrinogen-III C-methyltransferase</fullName>
        <ecNumber evidence="1">2.1.1.107</ecNumber>
    </recommendedName>
</protein>
<evidence type="ECO:0000259" key="7">
    <source>
        <dbReference type="Pfam" id="PF00590"/>
    </source>
</evidence>
<evidence type="ECO:0000256" key="4">
    <source>
        <dbReference type="ARBA" id="ARBA00022691"/>
    </source>
</evidence>
<dbReference type="RefSeq" id="WP_119359175.1">
    <property type="nucleotide sequence ID" value="NZ_QWKZ01000009.1"/>
</dbReference>
<dbReference type="NCBIfam" id="NF004790">
    <property type="entry name" value="PRK06136.1"/>
    <property type="match status" value="1"/>
</dbReference>
<evidence type="ECO:0000256" key="6">
    <source>
        <dbReference type="RuleBase" id="RU003960"/>
    </source>
</evidence>
<reference evidence="8 9" key="1">
    <citation type="submission" date="2018-08" db="EMBL/GenBank/DDBJ databases">
        <title>Meiothermus luteus KCTC 52599 genome sequencing project.</title>
        <authorList>
            <person name="Da Costa M.S."/>
            <person name="Albuquerque L."/>
            <person name="Raposo P."/>
            <person name="Froufe H.J.C."/>
            <person name="Barroso C.S."/>
            <person name="Egas C."/>
        </authorList>
    </citation>
    <scope>NUCLEOTIDE SEQUENCE [LARGE SCALE GENOMIC DNA]</scope>
    <source>
        <strain evidence="8 9">KCTC 52599</strain>
    </source>
</reference>
<feature type="domain" description="Tetrapyrrole methylase" evidence="7">
    <location>
        <begin position="4"/>
        <end position="212"/>
    </location>
</feature>
<dbReference type="AlphaFoldDB" id="A0A399EZ70"/>
<dbReference type="InterPro" id="IPR014776">
    <property type="entry name" value="4pyrrole_Mease_sub2"/>
</dbReference>
<evidence type="ECO:0000256" key="1">
    <source>
        <dbReference type="ARBA" id="ARBA00012162"/>
    </source>
</evidence>
<sequence length="265" mass="28165">MRGKVYLVGAGPGDPELLTLRAYRVLQEAQVVLYDRLVSPAVLELVNPTAQRIYVGKTRGTQAQVQEEIQSLLLAHAQSGQRVVRLKGGDPMVYGRGAEEWAFLAEHQIEVEVVPGISSALAAPTLAGIPLTLRGVAHSFAVISGQAAGGLPPALERVAQAETLVVLMGVERRVELAQALIRLGRGPKEPVAFIEKSTTPHERVVVSTLAEVAAGQLAVEAPAVWVLGAVVAHRLPTGPKGRQEPQPLVFLGRKHVGEAIQGRAD</sequence>
<dbReference type="NCBIfam" id="TIGR01469">
    <property type="entry name" value="cobA_cysG_Cterm"/>
    <property type="match status" value="1"/>
</dbReference>
<dbReference type="Gene3D" id="3.40.1010.10">
    <property type="entry name" value="Cobalt-precorrin-4 Transmethylase, Domain 1"/>
    <property type="match status" value="1"/>
</dbReference>
<evidence type="ECO:0000313" key="8">
    <source>
        <dbReference type="EMBL" id="RIH88885.1"/>
    </source>
</evidence>
<dbReference type="CDD" id="cd11642">
    <property type="entry name" value="SUMT"/>
    <property type="match status" value="1"/>
</dbReference>
<dbReference type="PANTHER" id="PTHR45790:SF3">
    <property type="entry name" value="S-ADENOSYL-L-METHIONINE-DEPENDENT UROPORPHYRINOGEN III METHYLTRANSFERASE, CHLOROPLASTIC"/>
    <property type="match status" value="1"/>
</dbReference>
<dbReference type="InterPro" id="IPR003043">
    <property type="entry name" value="Uropor_MeTrfase_CS"/>
</dbReference>
<organism evidence="8 9">
    <name type="scientific">Meiothermus luteus</name>
    <dbReference type="NCBI Taxonomy" id="2026184"/>
    <lineage>
        <taxon>Bacteria</taxon>
        <taxon>Thermotogati</taxon>
        <taxon>Deinococcota</taxon>
        <taxon>Deinococci</taxon>
        <taxon>Thermales</taxon>
        <taxon>Thermaceae</taxon>
        <taxon>Meiothermus</taxon>
    </lineage>
</organism>
<dbReference type="PANTHER" id="PTHR45790">
    <property type="entry name" value="SIROHEME SYNTHASE-RELATED"/>
    <property type="match status" value="1"/>
</dbReference>
<dbReference type="SUPFAM" id="SSF53790">
    <property type="entry name" value="Tetrapyrrole methylase"/>
    <property type="match status" value="1"/>
</dbReference>
<dbReference type="PROSITE" id="PS00840">
    <property type="entry name" value="SUMT_2"/>
    <property type="match status" value="1"/>
</dbReference>
<dbReference type="Pfam" id="PF00590">
    <property type="entry name" value="TP_methylase"/>
    <property type="match status" value="1"/>
</dbReference>
<dbReference type="Proteomes" id="UP000265800">
    <property type="component" value="Unassembled WGS sequence"/>
</dbReference>
<dbReference type="FunFam" id="3.40.1010.10:FF:000001">
    <property type="entry name" value="Siroheme synthase"/>
    <property type="match status" value="1"/>
</dbReference>
<dbReference type="InterPro" id="IPR035996">
    <property type="entry name" value="4pyrrol_Methylase_sf"/>
</dbReference>
<evidence type="ECO:0000256" key="3">
    <source>
        <dbReference type="ARBA" id="ARBA00022679"/>
    </source>
</evidence>
<dbReference type="GO" id="GO:0032259">
    <property type="term" value="P:methylation"/>
    <property type="evidence" value="ECO:0007669"/>
    <property type="project" value="UniProtKB-KW"/>
</dbReference>
<dbReference type="InterPro" id="IPR006366">
    <property type="entry name" value="CobA/CysG_C"/>
</dbReference>
<keyword evidence="4" id="KW-0949">S-adenosyl-L-methionine</keyword>
<comment type="caution">
    <text evidence="8">The sequence shown here is derived from an EMBL/GenBank/DDBJ whole genome shotgun (WGS) entry which is preliminary data.</text>
</comment>
<dbReference type="Gene3D" id="3.30.950.10">
    <property type="entry name" value="Methyltransferase, Cobalt-precorrin-4 Transmethylase, Domain 2"/>
    <property type="match status" value="1"/>
</dbReference>
<dbReference type="InterPro" id="IPR014777">
    <property type="entry name" value="4pyrrole_Mease_sub1"/>
</dbReference>
<dbReference type="GO" id="GO:0019354">
    <property type="term" value="P:siroheme biosynthetic process"/>
    <property type="evidence" value="ECO:0007669"/>
    <property type="project" value="InterPro"/>
</dbReference>
<dbReference type="OrthoDB" id="9815856at2"/>
<evidence type="ECO:0000313" key="9">
    <source>
        <dbReference type="Proteomes" id="UP000265800"/>
    </source>
</evidence>